<evidence type="ECO:0000313" key="4">
    <source>
        <dbReference type="Proteomes" id="UP001233999"/>
    </source>
</evidence>
<comment type="caution">
    <text evidence="3">The sequence shown here is derived from an EMBL/GenBank/DDBJ whole genome shotgun (WGS) entry which is preliminary data.</text>
</comment>
<keyword evidence="2" id="KW-0472">Membrane</keyword>
<evidence type="ECO:0000313" key="3">
    <source>
        <dbReference type="EMBL" id="KAJ9587658.1"/>
    </source>
</evidence>
<gene>
    <name evidence="3" type="ORF">L9F63_018910</name>
</gene>
<keyword evidence="2" id="KW-0812">Transmembrane</keyword>
<feature type="transmembrane region" description="Helical" evidence="2">
    <location>
        <begin position="591"/>
        <end position="608"/>
    </location>
</feature>
<feature type="non-terminal residue" evidence="3">
    <location>
        <position position="616"/>
    </location>
</feature>
<evidence type="ECO:0000256" key="1">
    <source>
        <dbReference type="SAM" id="MobiDB-lite"/>
    </source>
</evidence>
<proteinExistence type="predicted"/>
<keyword evidence="4" id="KW-1185">Reference proteome</keyword>
<reference evidence="3" key="1">
    <citation type="journal article" date="2023" name="IScience">
        <title>Live-bearing cockroach genome reveals convergent evolutionary mechanisms linked to viviparity in insects and beyond.</title>
        <authorList>
            <person name="Fouks B."/>
            <person name="Harrison M.C."/>
            <person name="Mikhailova A.A."/>
            <person name="Marchal E."/>
            <person name="English S."/>
            <person name="Carruthers M."/>
            <person name="Jennings E.C."/>
            <person name="Chiamaka E.L."/>
            <person name="Frigard R.A."/>
            <person name="Pippel M."/>
            <person name="Attardo G.M."/>
            <person name="Benoit J.B."/>
            <person name="Bornberg-Bauer E."/>
            <person name="Tobe S.S."/>
        </authorList>
    </citation>
    <scope>NUCLEOTIDE SEQUENCE</scope>
    <source>
        <strain evidence="3">Stay&amp;Tobe</strain>
    </source>
</reference>
<dbReference type="AlphaFoldDB" id="A0AAD7ZVY0"/>
<protein>
    <submittedName>
        <fullName evidence="3">Uncharacterized protein</fullName>
    </submittedName>
</protein>
<feature type="transmembrane region" description="Helical" evidence="2">
    <location>
        <begin position="562"/>
        <end position="579"/>
    </location>
</feature>
<accession>A0AAD7ZVY0</accession>
<dbReference type="EMBL" id="JASPKZ010006078">
    <property type="protein sequence ID" value="KAJ9587658.1"/>
    <property type="molecule type" value="Genomic_DNA"/>
</dbReference>
<dbReference type="Proteomes" id="UP001233999">
    <property type="component" value="Unassembled WGS sequence"/>
</dbReference>
<name>A0AAD7ZVY0_DIPPU</name>
<sequence length="616" mass="69462">VGTSMVLMQTEVSLCCHYPLQAQSSVLAHSVPHLGKALAQFAMPLVVLGFTNSYGTESAPLLQAGLILHGLLSAITYVPPEQKPIIESRFQSRPRAFTFSGSEGQSIINRDNYINNSDCSWKNPSSCVDSCESSQPSETIQSNMRCNKNQNGVDILPKILEESEVEDESNYSSCIDFKQEKQEDHESDYLPVATLTSVTKSMDDVTSESVEVSDMTKRWSIGVVDEIVPINVENGLAQITGLVKDPIVESDNEILDDWESESVGTFNDIKIQSGSFDIPANNALSSSKSLDYTNFNTAEKKRHSASDNNWKVRSLDTVVTVPVLVHSEESGVNEKSYELENFSALDPLNESVSTKEQQNRKFLSDRKVCDQIVLLEQTDPNRERQRWSIGSVDEIFSVNSRLNGTLPSSYQEINSRKWHSAEFPSNVFSLESTQNSQDIDEGECSSPVSTSSDKPLWPKRNSKETFYIQRRSERNKLSVSKVLRILNNSFSCRCCHRRTYRRSYIQNQFTSFLWTYVDCITTPYFFPSLLLRFTMRFCPMGFAALIPCLAMSVIEDTTVKDAVFSVSVSGFVWLCYLLVTPWCTKLRPISWKYLFAAGNLIAAFALHYRHNISRHK</sequence>
<reference evidence="3" key="2">
    <citation type="submission" date="2023-05" db="EMBL/GenBank/DDBJ databases">
        <authorList>
            <person name="Fouks B."/>
        </authorList>
    </citation>
    <scope>NUCLEOTIDE SEQUENCE</scope>
    <source>
        <strain evidence="3">Stay&amp;Tobe</strain>
        <tissue evidence="3">Testes</tissue>
    </source>
</reference>
<feature type="region of interest" description="Disordered" evidence="1">
    <location>
        <begin position="436"/>
        <end position="456"/>
    </location>
</feature>
<keyword evidence="2" id="KW-1133">Transmembrane helix</keyword>
<feature type="non-terminal residue" evidence="3">
    <location>
        <position position="1"/>
    </location>
</feature>
<feature type="transmembrane region" description="Helical" evidence="2">
    <location>
        <begin position="529"/>
        <end position="550"/>
    </location>
</feature>
<organism evidence="3 4">
    <name type="scientific">Diploptera punctata</name>
    <name type="common">Pacific beetle cockroach</name>
    <dbReference type="NCBI Taxonomy" id="6984"/>
    <lineage>
        <taxon>Eukaryota</taxon>
        <taxon>Metazoa</taxon>
        <taxon>Ecdysozoa</taxon>
        <taxon>Arthropoda</taxon>
        <taxon>Hexapoda</taxon>
        <taxon>Insecta</taxon>
        <taxon>Pterygota</taxon>
        <taxon>Neoptera</taxon>
        <taxon>Polyneoptera</taxon>
        <taxon>Dictyoptera</taxon>
        <taxon>Blattodea</taxon>
        <taxon>Blaberoidea</taxon>
        <taxon>Blaberidae</taxon>
        <taxon>Diplopterinae</taxon>
        <taxon>Diploptera</taxon>
    </lineage>
</organism>
<evidence type="ECO:0000256" key="2">
    <source>
        <dbReference type="SAM" id="Phobius"/>
    </source>
</evidence>